<evidence type="ECO:0000256" key="2">
    <source>
        <dbReference type="ARBA" id="ARBA00022801"/>
    </source>
</evidence>
<dbReference type="OrthoDB" id="9773856at2"/>
<evidence type="ECO:0000313" key="5">
    <source>
        <dbReference type="EMBL" id="AKJ64775.1"/>
    </source>
</evidence>
<dbReference type="Gene3D" id="3.60.21.10">
    <property type="match status" value="1"/>
</dbReference>
<keyword evidence="3 5" id="KW-0269">Exonuclease</keyword>
<evidence type="ECO:0000313" key="6">
    <source>
        <dbReference type="Proteomes" id="UP000035268"/>
    </source>
</evidence>
<dbReference type="STRING" id="1307763.L21SP4_01530"/>
<dbReference type="PIRSF" id="PIRSF033093">
    <property type="entry name" value="UCP_ML1119"/>
    <property type="match status" value="1"/>
</dbReference>
<accession>A0A0G3EIW5</accession>
<dbReference type="PANTHER" id="PTHR30337">
    <property type="entry name" value="COMPONENT OF ATP-DEPENDENT DSDNA EXONUCLEASE"/>
    <property type="match status" value="1"/>
</dbReference>
<dbReference type="EMBL" id="CP010904">
    <property type="protein sequence ID" value="AKJ64775.1"/>
    <property type="molecule type" value="Genomic_DNA"/>
</dbReference>
<reference evidence="5 6" key="2">
    <citation type="journal article" date="2016" name="ISME J.">
        <title>Characterization of the first cultured representative of Verrucomicrobia subdivision 5 indicates the proposal of a novel phylum.</title>
        <authorList>
            <person name="Spring S."/>
            <person name="Bunk B."/>
            <person name="Sproer C."/>
            <person name="Schumann P."/>
            <person name="Rohde M."/>
            <person name="Tindall B.J."/>
            <person name="Klenk H.P."/>
        </authorList>
    </citation>
    <scope>NUCLEOTIDE SEQUENCE [LARGE SCALE GENOMIC DNA]</scope>
    <source>
        <strain evidence="5 6">L21-Fru-AB</strain>
    </source>
</reference>
<protein>
    <submittedName>
        <fullName evidence="5">Exonuclease subunit SbcD</fullName>
    </submittedName>
</protein>
<dbReference type="CDD" id="cd00840">
    <property type="entry name" value="MPP_Mre11_N"/>
    <property type="match status" value="1"/>
</dbReference>
<dbReference type="PANTHER" id="PTHR30337:SF0">
    <property type="entry name" value="NUCLEASE SBCCD SUBUNIT D"/>
    <property type="match status" value="1"/>
</dbReference>
<dbReference type="InterPro" id="IPR014577">
    <property type="entry name" value="UCP033093_metalloPase"/>
</dbReference>
<dbReference type="AlphaFoldDB" id="A0A0G3EIW5"/>
<dbReference type="Proteomes" id="UP000035268">
    <property type="component" value="Chromosome"/>
</dbReference>
<name>A0A0G3EIW5_9BACT</name>
<dbReference type="GO" id="GO:0004527">
    <property type="term" value="F:exonuclease activity"/>
    <property type="evidence" value="ECO:0007669"/>
    <property type="project" value="UniProtKB-KW"/>
</dbReference>
<dbReference type="InterPro" id="IPR050535">
    <property type="entry name" value="DNA_Repair-Maintenance_Comp"/>
</dbReference>
<organism evidence="5 6">
    <name type="scientific">Kiritimatiella glycovorans</name>
    <dbReference type="NCBI Taxonomy" id="1307763"/>
    <lineage>
        <taxon>Bacteria</taxon>
        <taxon>Pseudomonadati</taxon>
        <taxon>Kiritimatiellota</taxon>
        <taxon>Kiritimatiellia</taxon>
        <taxon>Kiritimatiellales</taxon>
        <taxon>Kiritimatiellaceae</taxon>
        <taxon>Kiritimatiella</taxon>
    </lineage>
</organism>
<sequence length="392" mass="43004">MAADANTEILDSGDLEKPHVTRFLHTSDWQLGMTRHFLSEGAQERYSQARFDAIRTMGRIAKKEHCQFIVVAGDTFESNQVDRKTVARTLEALKDVSVPVYILPGNHDPLDAASVYHSSVFIDRKPSHVHVIEDTTTLNLGDGIEIVGAPWMSKRPSANPIVGTLESLTPASGVVRICVAHGAVDQFTPDKDSALVMKVTELERAIGEGKVQFVALGDRHSLTKVGGDYIWYSGTPESTDFTEMHSGFANLVEIADGEISTKEVQVGQWHFVEHQRELNTAEDVESLRKLLEDVSDKERSVIRLNLLGSLTLSLHALLQDHLASAADVFGACDVRDENVIVIPDDTDFTDLGFSGFADAAVQRLRSTIEEDGDDSATARDALMLLLRLGRGV</sequence>
<keyword evidence="1" id="KW-0540">Nuclease</keyword>
<evidence type="ECO:0000259" key="4">
    <source>
        <dbReference type="Pfam" id="PF00149"/>
    </source>
</evidence>
<gene>
    <name evidence="5" type="ORF">L21SP4_01530</name>
</gene>
<feature type="domain" description="Calcineurin-like phosphoesterase" evidence="4">
    <location>
        <begin position="22"/>
        <end position="126"/>
    </location>
</feature>
<evidence type="ECO:0000256" key="3">
    <source>
        <dbReference type="ARBA" id="ARBA00022839"/>
    </source>
</evidence>
<evidence type="ECO:0000256" key="1">
    <source>
        <dbReference type="ARBA" id="ARBA00022722"/>
    </source>
</evidence>
<keyword evidence="6" id="KW-1185">Reference proteome</keyword>
<reference evidence="6" key="1">
    <citation type="submission" date="2015-02" db="EMBL/GenBank/DDBJ databases">
        <title>Description and complete genome sequence of the first cultured representative of the subdivision 5 of the Verrucomicrobia phylum.</title>
        <authorList>
            <person name="Spring S."/>
            <person name="Bunk B."/>
            <person name="Sproer C."/>
            <person name="Klenk H.-P."/>
        </authorList>
    </citation>
    <scope>NUCLEOTIDE SEQUENCE [LARGE SCALE GENOMIC DNA]</scope>
    <source>
        <strain evidence="6">L21-Fru-AB</strain>
    </source>
</reference>
<dbReference type="PATRIC" id="fig|1609981.3.peg.1588"/>
<dbReference type="InterPro" id="IPR004843">
    <property type="entry name" value="Calcineurin-like_PHP"/>
</dbReference>
<dbReference type="InterPro" id="IPR029052">
    <property type="entry name" value="Metallo-depent_PP-like"/>
</dbReference>
<dbReference type="KEGG" id="vbl:L21SP4_01530"/>
<dbReference type="SUPFAM" id="SSF56300">
    <property type="entry name" value="Metallo-dependent phosphatases"/>
    <property type="match status" value="1"/>
</dbReference>
<dbReference type="Pfam" id="PF00149">
    <property type="entry name" value="Metallophos"/>
    <property type="match status" value="1"/>
</dbReference>
<dbReference type="RefSeq" id="WP_052882071.1">
    <property type="nucleotide sequence ID" value="NZ_CP010904.1"/>
</dbReference>
<proteinExistence type="predicted"/>
<keyword evidence="2" id="KW-0378">Hydrolase</keyword>
<dbReference type="InterPro" id="IPR041796">
    <property type="entry name" value="Mre11_N"/>
</dbReference>